<evidence type="ECO:0000313" key="4">
    <source>
        <dbReference type="Proteomes" id="UP001231189"/>
    </source>
</evidence>
<proteinExistence type="predicted"/>
<reference evidence="3" key="1">
    <citation type="submission" date="2023-07" db="EMBL/GenBank/DDBJ databases">
        <title>A chromosome-level genome assembly of Lolium multiflorum.</title>
        <authorList>
            <person name="Chen Y."/>
            <person name="Copetti D."/>
            <person name="Kolliker R."/>
            <person name="Studer B."/>
        </authorList>
    </citation>
    <scope>NUCLEOTIDE SEQUENCE</scope>
    <source>
        <strain evidence="3">02402/16</strain>
        <tissue evidence="3">Leaf</tissue>
    </source>
</reference>
<evidence type="ECO:0000313" key="3">
    <source>
        <dbReference type="EMBL" id="KAK1685651.1"/>
    </source>
</evidence>
<accession>A0AAD8X0R2</accession>
<evidence type="ECO:0000256" key="2">
    <source>
        <dbReference type="SAM" id="MobiDB-lite"/>
    </source>
</evidence>
<feature type="compositionally biased region" description="Basic and acidic residues" evidence="2">
    <location>
        <begin position="519"/>
        <end position="530"/>
    </location>
</feature>
<feature type="coiled-coil region" evidence="1">
    <location>
        <begin position="312"/>
        <end position="357"/>
    </location>
</feature>
<protein>
    <submittedName>
        <fullName evidence="3">Uncharacterized protein</fullName>
    </submittedName>
</protein>
<dbReference type="AlphaFoldDB" id="A0AAD8X0R2"/>
<keyword evidence="1" id="KW-0175">Coiled coil</keyword>
<dbReference type="Proteomes" id="UP001231189">
    <property type="component" value="Unassembled WGS sequence"/>
</dbReference>
<feature type="compositionally biased region" description="Acidic residues" evidence="2">
    <location>
        <begin position="72"/>
        <end position="87"/>
    </location>
</feature>
<keyword evidence="4" id="KW-1185">Reference proteome</keyword>
<gene>
    <name evidence="3" type="ORF">QYE76_046499</name>
</gene>
<feature type="region of interest" description="Disordered" evidence="2">
    <location>
        <begin position="47"/>
        <end position="248"/>
    </location>
</feature>
<name>A0AAD8X0R2_LOLMU</name>
<feature type="region of interest" description="Disordered" evidence="2">
    <location>
        <begin position="511"/>
        <end position="530"/>
    </location>
</feature>
<evidence type="ECO:0000256" key="1">
    <source>
        <dbReference type="SAM" id="Coils"/>
    </source>
</evidence>
<comment type="caution">
    <text evidence="3">The sequence shown here is derived from an EMBL/GenBank/DDBJ whole genome shotgun (WGS) entry which is preliminary data.</text>
</comment>
<feature type="region of interest" description="Disordered" evidence="2">
    <location>
        <begin position="261"/>
        <end position="280"/>
    </location>
</feature>
<organism evidence="3 4">
    <name type="scientific">Lolium multiflorum</name>
    <name type="common">Italian ryegrass</name>
    <name type="synonym">Lolium perenne subsp. multiflorum</name>
    <dbReference type="NCBI Taxonomy" id="4521"/>
    <lineage>
        <taxon>Eukaryota</taxon>
        <taxon>Viridiplantae</taxon>
        <taxon>Streptophyta</taxon>
        <taxon>Embryophyta</taxon>
        <taxon>Tracheophyta</taxon>
        <taxon>Spermatophyta</taxon>
        <taxon>Magnoliopsida</taxon>
        <taxon>Liliopsida</taxon>
        <taxon>Poales</taxon>
        <taxon>Poaceae</taxon>
        <taxon>BOP clade</taxon>
        <taxon>Pooideae</taxon>
        <taxon>Poodae</taxon>
        <taxon>Poeae</taxon>
        <taxon>Poeae Chloroplast Group 2 (Poeae type)</taxon>
        <taxon>Loliodinae</taxon>
        <taxon>Loliinae</taxon>
        <taxon>Lolium</taxon>
    </lineage>
</organism>
<feature type="compositionally biased region" description="Basic and acidic residues" evidence="2">
    <location>
        <begin position="165"/>
        <end position="174"/>
    </location>
</feature>
<dbReference type="EMBL" id="JAUUTY010000002">
    <property type="protein sequence ID" value="KAK1685651.1"/>
    <property type="molecule type" value="Genomic_DNA"/>
</dbReference>
<sequence>MWEHRGQNDCTRSTAVEWTEDEYRKALAKITTATFTSFDAELQPFSEDKPAHKRCQKISNHLPPLAGKEPPEMIEGEEIDEGEEVDDGDRTESDSETQDFVRCTRGSKRRATSLSQSPPEEGAMEEEEETTSPPEGKAPAMESVEPRPKRLRQTVLEGAPVLQRPLKDALDTGERVGPGMEALPTMKARQKVLKKPVSARGEAETKAAGAKKAAEAKKAAADPADMTSSRGEAATVTKTDGAESVKQATGVGTTNGAAKVGVSASAARAATTKTATGSATGKYVEGDSLKALAEARTRFVKESMYREADFRATEAEAAAKRAKSEIADLTKVLKGKGKELEDVIAEHQGKLAAALQERDVALTVLVTVKHTSVGNPKRKLEVLKVKHAEKLATEKEASAATILTVQKEKTSFESFVREMSRRLLVFKAVTDVPAVVDWLRRSSCRVGITMALSMVLAHYSEGFDMEEVTAGFPSKTDDFDVAAVLRLMYLFRPDADRVLATADLETHIVSQTASEDAEKEQSRKRPKDFPAERLFHAAATKTLSTYPVVKYTPKFFHGDGGAEPVVDPEAGPSE</sequence>